<dbReference type="SUPFAM" id="SSF55785">
    <property type="entry name" value="PYP-like sensor domain (PAS domain)"/>
    <property type="match status" value="1"/>
</dbReference>
<dbReference type="CDD" id="cd00130">
    <property type="entry name" value="PAS"/>
    <property type="match status" value="1"/>
</dbReference>
<dbReference type="SUPFAM" id="SSF55874">
    <property type="entry name" value="ATPase domain of HSP90 chaperone/DNA topoisomerase II/histidine kinase"/>
    <property type="match status" value="1"/>
</dbReference>
<dbReference type="AlphaFoldDB" id="A0A235BVH2"/>
<evidence type="ECO:0000313" key="8">
    <source>
        <dbReference type="Proteomes" id="UP000215215"/>
    </source>
</evidence>
<name>A0A235BVH2_UNCW3</name>
<feature type="domain" description="Response regulatory" evidence="5">
    <location>
        <begin position="16"/>
        <end position="133"/>
    </location>
</feature>
<dbReference type="PROSITE" id="PS50110">
    <property type="entry name" value="RESPONSE_REGULATORY"/>
    <property type="match status" value="1"/>
</dbReference>
<dbReference type="InterPro" id="IPR000700">
    <property type="entry name" value="PAS-assoc_C"/>
</dbReference>
<dbReference type="Gene3D" id="3.30.450.20">
    <property type="entry name" value="PAS domain"/>
    <property type="match status" value="1"/>
</dbReference>
<dbReference type="InterPro" id="IPR011006">
    <property type="entry name" value="CheY-like_superfamily"/>
</dbReference>
<dbReference type="Pfam" id="PF00072">
    <property type="entry name" value="Response_reg"/>
    <property type="match status" value="1"/>
</dbReference>
<dbReference type="CDD" id="cd16917">
    <property type="entry name" value="HATPase_UhpB-NarQ-NarX-like"/>
    <property type="match status" value="1"/>
</dbReference>
<evidence type="ECO:0000259" key="5">
    <source>
        <dbReference type="PROSITE" id="PS50110"/>
    </source>
</evidence>
<dbReference type="GO" id="GO:0016020">
    <property type="term" value="C:membrane"/>
    <property type="evidence" value="ECO:0007669"/>
    <property type="project" value="InterPro"/>
</dbReference>
<dbReference type="Gene3D" id="3.30.565.10">
    <property type="entry name" value="Histidine kinase-like ATPase, C-terminal domain"/>
    <property type="match status" value="1"/>
</dbReference>
<dbReference type="Pfam" id="PF07730">
    <property type="entry name" value="HisKA_3"/>
    <property type="match status" value="1"/>
</dbReference>
<sequence>MNKQLEIPDRESETIRVLLVEDDPGETELIRDMLSGPGEVTFDLECVGRLSKGLEHLAAGGIDVVLLDLGLPYSQGLDTFTMVYARAPEVPIVVLTGLYDVTLAIKAVREGAQDYLVKSQVDSKLLVRSLHYAIERHRVEKKLRESERRFRGIVEKTQAGYFCIVRSGRYQHVNNAWLRMHGYTSPDEVIGKHFTITHIEAERGRVQRITEKLLHGEPIPTAEFTRLCKDGSIGYHTFSAIPVMRSGEIVGVEGFLIDITERKRAEDELSLSYEKLRNLAGHLQSIREEERTCIAREIHDELGQALTALKMDTSWLSSRLAKDEKSLFKKTRSMLDLIDMTIKTVKRMSTELRPGLLDDLGLAAAIEWQAEEFQNRTGCKCEVIIDPDDIALDDDRSTAIFRIFQEALTNVARHADATMVRVSLIEKAGKLVLEVRDNGCGITQEQISDPRSFGLIGIRERVHPWRGEVKMEGVRNKGTSVTVTILLNSK</sequence>
<dbReference type="Pfam" id="PF02518">
    <property type="entry name" value="HATPase_c"/>
    <property type="match status" value="1"/>
</dbReference>
<dbReference type="GO" id="GO:0046983">
    <property type="term" value="F:protein dimerization activity"/>
    <property type="evidence" value="ECO:0007669"/>
    <property type="project" value="InterPro"/>
</dbReference>
<gene>
    <name evidence="7" type="ORF">CH333_03890</name>
</gene>
<keyword evidence="4" id="KW-0597">Phosphoprotein</keyword>
<dbReference type="InterPro" id="IPR001789">
    <property type="entry name" value="Sig_transdc_resp-reg_receiver"/>
</dbReference>
<dbReference type="PROSITE" id="PS50113">
    <property type="entry name" value="PAC"/>
    <property type="match status" value="1"/>
</dbReference>
<feature type="domain" description="PAC" evidence="6">
    <location>
        <begin position="220"/>
        <end position="271"/>
    </location>
</feature>
<organism evidence="7 8">
    <name type="scientific">candidate division WOR-3 bacterium JGI_Cruoil_03_44_89</name>
    <dbReference type="NCBI Taxonomy" id="1973748"/>
    <lineage>
        <taxon>Bacteria</taxon>
        <taxon>Bacteria division WOR-3</taxon>
    </lineage>
</organism>
<dbReference type="GO" id="GO:0000155">
    <property type="term" value="F:phosphorelay sensor kinase activity"/>
    <property type="evidence" value="ECO:0007669"/>
    <property type="project" value="InterPro"/>
</dbReference>
<dbReference type="SMART" id="SM00091">
    <property type="entry name" value="PAS"/>
    <property type="match status" value="1"/>
</dbReference>
<dbReference type="SMART" id="SM00448">
    <property type="entry name" value="REC"/>
    <property type="match status" value="1"/>
</dbReference>
<dbReference type="InterPro" id="IPR050482">
    <property type="entry name" value="Sensor_HK_TwoCompSys"/>
</dbReference>
<dbReference type="InterPro" id="IPR036890">
    <property type="entry name" value="HATPase_C_sf"/>
</dbReference>
<dbReference type="SMART" id="SM00086">
    <property type="entry name" value="PAC"/>
    <property type="match status" value="1"/>
</dbReference>
<dbReference type="InterPro" id="IPR011712">
    <property type="entry name" value="Sig_transdc_His_kin_sub3_dim/P"/>
</dbReference>
<dbReference type="Pfam" id="PF08448">
    <property type="entry name" value="PAS_4"/>
    <property type="match status" value="1"/>
</dbReference>
<dbReference type="PANTHER" id="PTHR24421">
    <property type="entry name" value="NITRATE/NITRITE SENSOR PROTEIN NARX-RELATED"/>
    <property type="match status" value="1"/>
</dbReference>
<keyword evidence="2" id="KW-0418">Kinase</keyword>
<dbReference type="InterPro" id="IPR035965">
    <property type="entry name" value="PAS-like_dom_sf"/>
</dbReference>
<dbReference type="PANTHER" id="PTHR24421:SF59">
    <property type="entry name" value="OXYGEN SENSOR HISTIDINE KINASE NREB"/>
    <property type="match status" value="1"/>
</dbReference>
<proteinExistence type="predicted"/>
<evidence type="ECO:0008006" key="9">
    <source>
        <dbReference type="Google" id="ProtNLM"/>
    </source>
</evidence>
<comment type="caution">
    <text evidence="7">The sequence shown here is derived from an EMBL/GenBank/DDBJ whole genome shotgun (WGS) entry which is preliminary data.</text>
</comment>
<reference evidence="7 8" key="1">
    <citation type="submission" date="2017-07" db="EMBL/GenBank/DDBJ databases">
        <title>Recovery of genomes from metagenomes via a dereplication, aggregation, and scoring strategy.</title>
        <authorList>
            <person name="Sieber C.M."/>
            <person name="Probst A.J."/>
            <person name="Sharrar A."/>
            <person name="Thomas B.C."/>
            <person name="Hess M."/>
            <person name="Tringe S.G."/>
            <person name="Banfield J.F."/>
        </authorList>
    </citation>
    <scope>NUCLEOTIDE SEQUENCE [LARGE SCALE GENOMIC DNA]</scope>
    <source>
        <strain evidence="7">JGI_Cruoil_03_44_89</strain>
    </source>
</reference>
<dbReference type="Gene3D" id="3.40.50.2300">
    <property type="match status" value="1"/>
</dbReference>
<keyword evidence="1" id="KW-0808">Transferase</keyword>
<dbReference type="CDD" id="cd00156">
    <property type="entry name" value="REC"/>
    <property type="match status" value="1"/>
</dbReference>
<accession>A0A235BVH2</accession>
<protein>
    <recommendedName>
        <fullName evidence="9">PAS domain S-box protein</fullName>
    </recommendedName>
</protein>
<dbReference type="SMART" id="SM00387">
    <property type="entry name" value="HATPase_c"/>
    <property type="match status" value="1"/>
</dbReference>
<dbReference type="InterPro" id="IPR013656">
    <property type="entry name" value="PAS_4"/>
</dbReference>
<dbReference type="NCBIfam" id="TIGR00229">
    <property type="entry name" value="sensory_box"/>
    <property type="match status" value="1"/>
</dbReference>
<dbReference type="Proteomes" id="UP000215215">
    <property type="component" value="Unassembled WGS sequence"/>
</dbReference>
<dbReference type="InterPro" id="IPR001610">
    <property type="entry name" value="PAC"/>
</dbReference>
<evidence type="ECO:0000256" key="1">
    <source>
        <dbReference type="ARBA" id="ARBA00022679"/>
    </source>
</evidence>
<dbReference type="SUPFAM" id="SSF52172">
    <property type="entry name" value="CheY-like"/>
    <property type="match status" value="1"/>
</dbReference>
<evidence type="ECO:0000256" key="4">
    <source>
        <dbReference type="PROSITE-ProRule" id="PRU00169"/>
    </source>
</evidence>
<dbReference type="EMBL" id="NOZQ01000077">
    <property type="protein sequence ID" value="OYD16242.1"/>
    <property type="molecule type" value="Genomic_DNA"/>
</dbReference>
<dbReference type="Gene3D" id="1.20.5.1930">
    <property type="match status" value="1"/>
</dbReference>
<evidence type="ECO:0000256" key="3">
    <source>
        <dbReference type="ARBA" id="ARBA00023012"/>
    </source>
</evidence>
<keyword evidence="3" id="KW-0902">Two-component regulatory system</keyword>
<dbReference type="InterPro" id="IPR000014">
    <property type="entry name" value="PAS"/>
</dbReference>
<evidence type="ECO:0000256" key="2">
    <source>
        <dbReference type="ARBA" id="ARBA00022777"/>
    </source>
</evidence>
<evidence type="ECO:0000259" key="6">
    <source>
        <dbReference type="PROSITE" id="PS50113"/>
    </source>
</evidence>
<feature type="modified residue" description="4-aspartylphosphate" evidence="4">
    <location>
        <position position="68"/>
    </location>
</feature>
<dbReference type="InterPro" id="IPR003594">
    <property type="entry name" value="HATPase_dom"/>
</dbReference>
<evidence type="ECO:0000313" key="7">
    <source>
        <dbReference type="EMBL" id="OYD16242.1"/>
    </source>
</evidence>